<keyword evidence="2" id="KW-0813">Transport</keyword>
<dbReference type="Proteomes" id="UP001159364">
    <property type="component" value="Linkage Group LG07"/>
</dbReference>
<dbReference type="EMBL" id="JAIWQS010000007">
    <property type="protein sequence ID" value="KAJ8760289.1"/>
    <property type="molecule type" value="Genomic_DNA"/>
</dbReference>
<feature type="transmembrane region" description="Helical" evidence="7">
    <location>
        <begin position="35"/>
        <end position="54"/>
    </location>
</feature>
<evidence type="ECO:0000313" key="9">
    <source>
        <dbReference type="Proteomes" id="UP001159364"/>
    </source>
</evidence>
<feature type="transmembrane region" description="Helical" evidence="7">
    <location>
        <begin position="12"/>
        <end position="29"/>
    </location>
</feature>
<dbReference type="GO" id="GO:0016020">
    <property type="term" value="C:membrane"/>
    <property type="evidence" value="ECO:0007669"/>
    <property type="project" value="UniProtKB-SubCell"/>
</dbReference>
<evidence type="ECO:0000256" key="3">
    <source>
        <dbReference type="ARBA" id="ARBA00022692"/>
    </source>
</evidence>
<dbReference type="PANTHER" id="PTHR33281:SF1">
    <property type="entry name" value="VOLTAGE-DEPENDENT CHLORIDE CHANNEL 1, CHLOROPLASTIC"/>
    <property type="match status" value="1"/>
</dbReference>
<dbReference type="Pfam" id="PF25539">
    <property type="entry name" value="Bestrophin_2"/>
    <property type="match status" value="1"/>
</dbReference>
<evidence type="ECO:0000256" key="1">
    <source>
        <dbReference type="ARBA" id="ARBA00004141"/>
    </source>
</evidence>
<evidence type="ECO:0000256" key="7">
    <source>
        <dbReference type="SAM" id="Phobius"/>
    </source>
</evidence>
<organism evidence="8 9">
    <name type="scientific">Erythroxylum novogranatense</name>
    <dbReference type="NCBI Taxonomy" id="1862640"/>
    <lineage>
        <taxon>Eukaryota</taxon>
        <taxon>Viridiplantae</taxon>
        <taxon>Streptophyta</taxon>
        <taxon>Embryophyta</taxon>
        <taxon>Tracheophyta</taxon>
        <taxon>Spermatophyta</taxon>
        <taxon>Magnoliopsida</taxon>
        <taxon>eudicotyledons</taxon>
        <taxon>Gunneridae</taxon>
        <taxon>Pentapetalae</taxon>
        <taxon>rosids</taxon>
        <taxon>fabids</taxon>
        <taxon>Malpighiales</taxon>
        <taxon>Erythroxylaceae</taxon>
        <taxon>Erythroxylum</taxon>
    </lineage>
</organism>
<keyword evidence="4 7" id="KW-1133">Transmembrane helix</keyword>
<comment type="caution">
    <text evidence="8">The sequence shown here is derived from an EMBL/GenBank/DDBJ whole genome shotgun (WGS) entry which is preliminary data.</text>
</comment>
<dbReference type="InterPro" id="IPR044669">
    <property type="entry name" value="YneE/VCCN1/2-like"/>
</dbReference>
<sequence length="63" mass="7315">MGIPIPLSYTRLTSRFLVFWHLTLPIILWEDCHWIMVAATFISTASLFCIKEFAVQSEKAIQE</sequence>
<reference evidence="8 9" key="1">
    <citation type="submission" date="2021-09" db="EMBL/GenBank/DDBJ databases">
        <title>Genomic insights and catalytic innovation underlie evolution of tropane alkaloids biosynthesis.</title>
        <authorList>
            <person name="Wang Y.-J."/>
            <person name="Tian T."/>
            <person name="Huang J.-P."/>
            <person name="Huang S.-X."/>
        </authorList>
    </citation>
    <scope>NUCLEOTIDE SEQUENCE [LARGE SCALE GENOMIC DNA]</scope>
    <source>
        <strain evidence="8">KIB-2018</strain>
        <tissue evidence="8">Leaf</tissue>
    </source>
</reference>
<gene>
    <name evidence="8" type="ORF">K2173_011701</name>
</gene>
<protein>
    <submittedName>
        <fullName evidence="8">Uncharacterized protein</fullName>
    </submittedName>
</protein>
<comment type="subcellular location">
    <subcellularLocation>
        <location evidence="1">Membrane</location>
        <topology evidence="1">Multi-pass membrane protein</topology>
    </subcellularLocation>
</comment>
<evidence type="ECO:0000256" key="4">
    <source>
        <dbReference type="ARBA" id="ARBA00022989"/>
    </source>
</evidence>
<evidence type="ECO:0000256" key="5">
    <source>
        <dbReference type="ARBA" id="ARBA00023065"/>
    </source>
</evidence>
<keyword evidence="6 7" id="KW-0472">Membrane</keyword>
<proteinExistence type="predicted"/>
<dbReference type="AlphaFoldDB" id="A0AAV8T2E8"/>
<name>A0AAV8T2E8_9ROSI</name>
<keyword evidence="5" id="KW-0406">Ion transport</keyword>
<evidence type="ECO:0000256" key="2">
    <source>
        <dbReference type="ARBA" id="ARBA00022448"/>
    </source>
</evidence>
<keyword evidence="3 7" id="KW-0812">Transmembrane</keyword>
<dbReference type="GO" id="GO:0005254">
    <property type="term" value="F:chloride channel activity"/>
    <property type="evidence" value="ECO:0007669"/>
    <property type="project" value="InterPro"/>
</dbReference>
<keyword evidence="9" id="KW-1185">Reference proteome</keyword>
<dbReference type="PANTHER" id="PTHR33281">
    <property type="entry name" value="UPF0187 PROTEIN YNEE"/>
    <property type="match status" value="1"/>
</dbReference>
<evidence type="ECO:0000313" key="8">
    <source>
        <dbReference type="EMBL" id="KAJ8760289.1"/>
    </source>
</evidence>
<accession>A0AAV8T2E8</accession>
<evidence type="ECO:0000256" key="6">
    <source>
        <dbReference type="ARBA" id="ARBA00023136"/>
    </source>
</evidence>